<organism evidence="1 2">
    <name type="scientific">Gilvimarinus japonicus</name>
    <dbReference type="NCBI Taxonomy" id="1796469"/>
    <lineage>
        <taxon>Bacteria</taxon>
        <taxon>Pseudomonadati</taxon>
        <taxon>Pseudomonadota</taxon>
        <taxon>Gammaproteobacteria</taxon>
        <taxon>Cellvibrionales</taxon>
        <taxon>Cellvibrionaceae</taxon>
        <taxon>Gilvimarinus</taxon>
    </lineage>
</organism>
<dbReference type="InterPro" id="IPR019613">
    <property type="entry name" value="DUF4198"/>
</dbReference>
<dbReference type="EMBL" id="JBHRTL010000006">
    <property type="protein sequence ID" value="MFC3155234.1"/>
    <property type="molecule type" value="Genomic_DNA"/>
</dbReference>
<keyword evidence="2" id="KW-1185">Reference proteome</keyword>
<proteinExistence type="predicted"/>
<dbReference type="RefSeq" id="WP_382415827.1">
    <property type="nucleotide sequence ID" value="NZ_AP031500.1"/>
</dbReference>
<dbReference type="Proteomes" id="UP001595548">
    <property type="component" value="Unassembled WGS sequence"/>
</dbReference>
<evidence type="ECO:0000313" key="1">
    <source>
        <dbReference type="EMBL" id="MFC3155234.1"/>
    </source>
</evidence>
<evidence type="ECO:0000313" key="2">
    <source>
        <dbReference type="Proteomes" id="UP001595548"/>
    </source>
</evidence>
<reference evidence="2" key="1">
    <citation type="journal article" date="2019" name="Int. J. Syst. Evol. Microbiol.">
        <title>The Global Catalogue of Microorganisms (GCM) 10K type strain sequencing project: providing services to taxonomists for standard genome sequencing and annotation.</title>
        <authorList>
            <consortium name="The Broad Institute Genomics Platform"/>
            <consortium name="The Broad Institute Genome Sequencing Center for Infectious Disease"/>
            <person name="Wu L."/>
            <person name="Ma J."/>
        </authorList>
    </citation>
    <scope>NUCLEOTIDE SEQUENCE [LARGE SCALE GENOMIC DNA]</scope>
    <source>
        <strain evidence="2">KCTC 52141</strain>
    </source>
</reference>
<comment type="caution">
    <text evidence="1">The sequence shown here is derived from an EMBL/GenBank/DDBJ whole genome shotgun (WGS) entry which is preliminary data.</text>
</comment>
<accession>A0ABV7HMY6</accession>
<gene>
    <name evidence="1" type="ORF">ACFOEB_08480</name>
</gene>
<sequence>MKKQMMVALAVSVMGWPLVADAHKRWLLPTDFSLSDAEQVSVDFTASNNLFYVDKGMPADGVEIIDPTGNVHAPINPVLRKRRSVFDVDIDKEGTYRVVSGGKPMYFSSYQVPGEEKPSRGRGALDELKAKIPANATDVKFSESVSLLETYITLGAPSKNFGTSDQGIELVGGAHPNTLYADEPSRFVFNLNGKPAKGLTVEVTPDGTRYRDEEGTVAYTLDGKGAAEVNWSVPGRYLLEVGTQVEMPEGSEIAKRYYSYSLTVEVLKP</sequence>
<dbReference type="Pfam" id="PF10670">
    <property type="entry name" value="DUF4198"/>
    <property type="match status" value="1"/>
</dbReference>
<name>A0ABV7HMY6_9GAMM</name>
<protein>
    <submittedName>
        <fullName evidence="1">DUF4198 domain-containing protein</fullName>
    </submittedName>
</protein>